<dbReference type="EMBL" id="JABCUR010000014">
    <property type="protein sequence ID" value="NMW65972.1"/>
    <property type="molecule type" value="Genomic_DNA"/>
</dbReference>
<dbReference type="SUPFAM" id="SSF47413">
    <property type="entry name" value="lambda repressor-like DNA-binding domains"/>
    <property type="match status" value="1"/>
</dbReference>
<name>A0A7Y0Y598_9ACTO</name>
<evidence type="ECO:0000313" key="2">
    <source>
        <dbReference type="Proteomes" id="UP000578252"/>
    </source>
</evidence>
<protein>
    <submittedName>
        <fullName evidence="1">DUF1870 family protein</fullName>
    </submittedName>
</protein>
<dbReference type="AlphaFoldDB" id="A0A7Y0Y598"/>
<dbReference type="InterPro" id="IPR015060">
    <property type="entry name" value="Aca2_YdiL-like"/>
</dbReference>
<accession>A0A7Y0Y598</accession>
<dbReference type="Proteomes" id="UP000578252">
    <property type="component" value="Unassembled WGS sequence"/>
</dbReference>
<reference evidence="1 2" key="1">
    <citation type="submission" date="2020-04" db="EMBL/GenBank/DDBJ databases">
        <title>Antimicrobial susceptibility and clonality of vaginal-derived multi-drug resistant Mobiluncus isolates in China.</title>
        <authorList>
            <person name="Zhang X."/>
        </authorList>
    </citation>
    <scope>NUCLEOTIDE SEQUENCE [LARGE SCALE GENOMIC DNA]</scope>
    <source>
        <strain evidence="1 2">13</strain>
    </source>
</reference>
<dbReference type="InterPro" id="IPR027910">
    <property type="entry name" value="YdiL_sf"/>
</dbReference>
<proteinExistence type="predicted"/>
<gene>
    <name evidence="1" type="ORF">HHJ78_10800</name>
</gene>
<dbReference type="InterPro" id="IPR010982">
    <property type="entry name" value="Lambda_DNA-bd_dom_sf"/>
</dbReference>
<evidence type="ECO:0000313" key="1">
    <source>
        <dbReference type="EMBL" id="NMW65972.1"/>
    </source>
</evidence>
<comment type="caution">
    <text evidence="1">The sequence shown here is derived from an EMBL/GenBank/DDBJ whole genome shotgun (WGS) entry which is preliminary data.</text>
</comment>
<sequence>MTPLEFQAIRQIIGYSVKELADYLGANPSSITRWSSEETPIPTRIETATNTLLQKFIAGVAVAAAGRLPVATTAIEYEPLAEKISAQLGFPVPWFTYRALIGAGMLRLVSAAPIF</sequence>
<organism evidence="1 2">
    <name type="scientific">Mobiluncus mulieris</name>
    <dbReference type="NCBI Taxonomy" id="2052"/>
    <lineage>
        <taxon>Bacteria</taxon>
        <taxon>Bacillati</taxon>
        <taxon>Actinomycetota</taxon>
        <taxon>Actinomycetes</taxon>
        <taxon>Actinomycetales</taxon>
        <taxon>Actinomycetaceae</taxon>
        <taxon>Mobiluncus</taxon>
    </lineage>
</organism>
<dbReference type="RefSeq" id="WP_169772472.1">
    <property type="nucleotide sequence ID" value="NZ_JABCUR010000014.1"/>
</dbReference>
<dbReference type="Gene3D" id="1.10.3100.10">
    <property type="entry name" value="Putative cytoplasmic protein"/>
    <property type="match status" value="1"/>
</dbReference>
<dbReference type="Pfam" id="PF08965">
    <property type="entry name" value="Aca2_YdiL"/>
    <property type="match status" value="1"/>
</dbReference>
<dbReference type="GO" id="GO:0003677">
    <property type="term" value="F:DNA binding"/>
    <property type="evidence" value="ECO:0007669"/>
    <property type="project" value="InterPro"/>
</dbReference>